<feature type="compositionally biased region" description="Polar residues" evidence="1">
    <location>
        <begin position="76"/>
        <end position="87"/>
    </location>
</feature>
<dbReference type="AlphaFoldDB" id="A0A8T2F661"/>
<gene>
    <name evidence="2" type="ORF">ISN45_At03g032120</name>
</gene>
<protein>
    <submittedName>
        <fullName evidence="2">Uncharacterized protein</fullName>
    </submittedName>
</protein>
<feature type="region of interest" description="Disordered" evidence="1">
    <location>
        <begin position="37"/>
        <end position="95"/>
    </location>
</feature>
<dbReference type="EMBL" id="JAEFBK010000003">
    <property type="protein sequence ID" value="KAG7627083.1"/>
    <property type="molecule type" value="Genomic_DNA"/>
</dbReference>
<feature type="compositionally biased region" description="Polar residues" evidence="1">
    <location>
        <begin position="59"/>
        <end position="68"/>
    </location>
</feature>
<feature type="compositionally biased region" description="Polar residues" evidence="1">
    <location>
        <begin position="37"/>
        <end position="46"/>
    </location>
</feature>
<keyword evidence="3" id="KW-1185">Reference proteome</keyword>
<reference evidence="2 3" key="1">
    <citation type="submission" date="2020-12" db="EMBL/GenBank/DDBJ databases">
        <title>Concerted genomic and epigenomic changes stabilize Arabidopsis allopolyploids.</title>
        <authorList>
            <person name="Chen Z."/>
        </authorList>
    </citation>
    <scope>NUCLEOTIDE SEQUENCE [LARGE SCALE GENOMIC DNA]</scope>
    <source>
        <strain evidence="2">Allo738</strain>
        <tissue evidence="2">Leaf</tissue>
    </source>
</reference>
<name>A0A8T2F661_9BRAS</name>
<proteinExistence type="predicted"/>
<organism evidence="2 3">
    <name type="scientific">Arabidopsis thaliana x Arabidopsis arenosa</name>
    <dbReference type="NCBI Taxonomy" id="1240361"/>
    <lineage>
        <taxon>Eukaryota</taxon>
        <taxon>Viridiplantae</taxon>
        <taxon>Streptophyta</taxon>
        <taxon>Embryophyta</taxon>
        <taxon>Tracheophyta</taxon>
        <taxon>Spermatophyta</taxon>
        <taxon>Magnoliopsida</taxon>
        <taxon>eudicotyledons</taxon>
        <taxon>Gunneridae</taxon>
        <taxon>Pentapetalae</taxon>
        <taxon>rosids</taxon>
        <taxon>malvids</taxon>
        <taxon>Brassicales</taxon>
        <taxon>Brassicaceae</taxon>
        <taxon>Camelineae</taxon>
        <taxon>Arabidopsis</taxon>
    </lineage>
</organism>
<accession>A0A8T2F661</accession>
<evidence type="ECO:0000313" key="2">
    <source>
        <dbReference type="EMBL" id="KAG7627081.1"/>
    </source>
</evidence>
<sequence>MLGLVSKDEAVRMADDAELDLRATIKVNGEYAYEQGFSNGGTSITVRPTRDGTSDISERSTYTITNRDQLGKPDTNLCSPSIQNGEGSENKLRGL</sequence>
<dbReference type="Proteomes" id="UP000694240">
    <property type="component" value="Chromosome 3"/>
</dbReference>
<dbReference type="EMBL" id="JAEFBK010000003">
    <property type="protein sequence ID" value="KAG7627082.1"/>
    <property type="molecule type" value="Genomic_DNA"/>
</dbReference>
<evidence type="ECO:0000256" key="1">
    <source>
        <dbReference type="SAM" id="MobiDB-lite"/>
    </source>
</evidence>
<dbReference type="EMBL" id="JAEFBK010000003">
    <property type="protein sequence ID" value="KAG7627081.1"/>
    <property type="molecule type" value="Genomic_DNA"/>
</dbReference>
<evidence type="ECO:0000313" key="3">
    <source>
        <dbReference type="Proteomes" id="UP000694240"/>
    </source>
</evidence>
<feature type="compositionally biased region" description="Basic and acidic residues" evidence="1">
    <location>
        <begin position="48"/>
        <end position="58"/>
    </location>
</feature>
<comment type="caution">
    <text evidence="2">The sequence shown here is derived from an EMBL/GenBank/DDBJ whole genome shotgun (WGS) entry which is preliminary data.</text>
</comment>